<keyword evidence="2" id="KW-1185">Reference proteome</keyword>
<dbReference type="GO" id="GO:0009401">
    <property type="term" value="P:phosphoenolpyruvate-dependent sugar phosphotransferase system"/>
    <property type="evidence" value="ECO:0007669"/>
    <property type="project" value="InterPro"/>
</dbReference>
<dbReference type="SUPFAM" id="SSF141530">
    <property type="entry name" value="PTSIIA/GutA-like"/>
    <property type="match status" value="1"/>
</dbReference>
<dbReference type="RefSeq" id="WP_146623542.1">
    <property type="nucleotide sequence ID" value="NZ_BJCC01000027.1"/>
</dbReference>
<dbReference type="OrthoDB" id="7065254at2"/>
<reference evidence="2" key="1">
    <citation type="submission" date="2019-02" db="EMBL/GenBank/DDBJ databases">
        <title>Draft genome sequence of Enterococcus sp. Gos25-1.</title>
        <authorList>
            <person name="Tanaka N."/>
            <person name="Shiwa Y."/>
            <person name="Fujita N."/>
        </authorList>
    </citation>
    <scope>NUCLEOTIDE SEQUENCE [LARGE SCALE GENOMIC DNA]</scope>
    <source>
        <strain evidence="2">Gos25-1</strain>
    </source>
</reference>
<dbReference type="Gene3D" id="2.40.33.40">
    <property type="entry name" value="Phosphotransferase system, glucitol/sorbitol-specific IIA component"/>
    <property type="match status" value="1"/>
</dbReference>
<accession>A0A4P5PAL4</accession>
<comment type="caution">
    <text evidence="1">The sequence shown here is derived from an EMBL/GenBank/DDBJ whole genome shotgun (WGS) entry which is preliminary data.</text>
</comment>
<dbReference type="EMBL" id="BJCC01000027">
    <property type="protein sequence ID" value="GCF95145.1"/>
    <property type="molecule type" value="Genomic_DNA"/>
</dbReference>
<gene>
    <name evidence="1" type="primary">srlB</name>
    <name evidence="1" type="ORF">NRIC_30360</name>
</gene>
<evidence type="ECO:0000313" key="1">
    <source>
        <dbReference type="EMBL" id="GCF95145.1"/>
    </source>
</evidence>
<dbReference type="GO" id="GO:0005737">
    <property type="term" value="C:cytoplasm"/>
    <property type="evidence" value="ECO:0007669"/>
    <property type="project" value="InterPro"/>
</dbReference>
<organism evidence="1 2">
    <name type="scientific">Enterococcus florum</name>
    <dbReference type="NCBI Taxonomy" id="2480627"/>
    <lineage>
        <taxon>Bacteria</taxon>
        <taxon>Bacillati</taxon>
        <taxon>Bacillota</taxon>
        <taxon>Bacilli</taxon>
        <taxon>Lactobacillales</taxon>
        <taxon>Enterococcaceae</taxon>
        <taxon>Enterococcus</taxon>
    </lineage>
</organism>
<dbReference type="GO" id="GO:0016301">
    <property type="term" value="F:kinase activity"/>
    <property type="evidence" value="ECO:0007669"/>
    <property type="project" value="TreeGrafter"/>
</dbReference>
<evidence type="ECO:0000313" key="2">
    <source>
        <dbReference type="Proteomes" id="UP000290567"/>
    </source>
</evidence>
<dbReference type="InterPro" id="IPR036665">
    <property type="entry name" value="PTS_IIA_glucitol/sorbitol_sf"/>
</dbReference>
<dbReference type="Proteomes" id="UP000290567">
    <property type="component" value="Unassembled WGS sequence"/>
</dbReference>
<dbReference type="InterPro" id="IPR004716">
    <property type="entry name" value="PTS_IIA_glucitol/sorbitol-sp"/>
</dbReference>
<protein>
    <submittedName>
        <fullName evidence="1">PTS sorbitol transporter subunit IIA</fullName>
    </submittedName>
</protein>
<dbReference type="PANTHER" id="PTHR40398">
    <property type="entry name" value="PTS SYSTEM GLUCITOL/SORBITOL-SPECIFIC EIIA COMPONENT"/>
    <property type="match status" value="1"/>
</dbReference>
<dbReference type="AlphaFoldDB" id="A0A4P5PAL4"/>
<proteinExistence type="predicted"/>
<sequence length="114" mass="12702">MAKTKIIQVGKEAINDEPILILFGKTATPELAKYSIIQEKIDDQEIQLAVGSEIHFGEQVYRVTSIGEAANQNLNAIEHASLLFKKNEDKIANGIYLSPEEMPRIEVGMEISFL</sequence>
<name>A0A4P5PAL4_9ENTE</name>
<dbReference type="PANTHER" id="PTHR40398:SF1">
    <property type="entry name" value="PTS SYSTEM GLUCITOL_SORBITOL-SPECIFIC EIIA COMPONENT"/>
    <property type="match status" value="1"/>
</dbReference>
<dbReference type="GO" id="GO:0008982">
    <property type="term" value="F:protein-N(PI)-phosphohistidine-sugar phosphotransferase activity"/>
    <property type="evidence" value="ECO:0007669"/>
    <property type="project" value="InterPro"/>
</dbReference>
<dbReference type="Pfam" id="PF03829">
    <property type="entry name" value="PTSIIA_gutA"/>
    <property type="match status" value="1"/>
</dbReference>